<dbReference type="AlphaFoldDB" id="A0A084WH03"/>
<gene>
    <name evidence="2" type="ORF">ZHAS_00017699</name>
</gene>
<evidence type="ECO:0000256" key="1">
    <source>
        <dbReference type="SAM" id="MobiDB-lite"/>
    </source>
</evidence>
<feature type="compositionally biased region" description="Basic and acidic residues" evidence="1">
    <location>
        <begin position="34"/>
        <end position="58"/>
    </location>
</feature>
<accession>A0A084WH03</accession>
<dbReference type="Proteomes" id="UP000030765">
    <property type="component" value="Unassembled WGS sequence"/>
</dbReference>
<proteinExistence type="predicted"/>
<dbReference type="EMBL" id="ATLV01023777">
    <property type="status" value="NOT_ANNOTATED_CDS"/>
    <property type="molecule type" value="Genomic_DNA"/>
</dbReference>
<evidence type="ECO:0000313" key="2">
    <source>
        <dbReference type="EMBL" id="KFB49497.1"/>
    </source>
</evidence>
<reference evidence="3" key="2">
    <citation type="submission" date="2020-05" db="UniProtKB">
        <authorList>
            <consortium name="EnsemblMetazoa"/>
        </authorList>
    </citation>
    <scope>IDENTIFICATION</scope>
</reference>
<name>A0A084WH03_ANOSI</name>
<organism evidence="2">
    <name type="scientific">Anopheles sinensis</name>
    <name type="common">Mosquito</name>
    <dbReference type="NCBI Taxonomy" id="74873"/>
    <lineage>
        <taxon>Eukaryota</taxon>
        <taxon>Metazoa</taxon>
        <taxon>Ecdysozoa</taxon>
        <taxon>Arthropoda</taxon>
        <taxon>Hexapoda</taxon>
        <taxon>Insecta</taxon>
        <taxon>Pterygota</taxon>
        <taxon>Neoptera</taxon>
        <taxon>Endopterygota</taxon>
        <taxon>Diptera</taxon>
        <taxon>Nematocera</taxon>
        <taxon>Culicoidea</taxon>
        <taxon>Culicidae</taxon>
        <taxon>Anophelinae</taxon>
        <taxon>Anopheles</taxon>
    </lineage>
</organism>
<sequence length="137" mass="15424">MANEVIKRAGWGSSGQGGGQGVARKLKRNSSRNADAKEQLSEAAMKRPDERDKKETESKPTSQRKRTRKELRESDSDEPDFWLFELLTKMMERNRNHPGGEKEEEEEGAHFIGGALDLSEFDSDLCVYVCGTQGVYV</sequence>
<reference evidence="2 4" key="1">
    <citation type="journal article" date="2014" name="BMC Genomics">
        <title>Genome sequence of Anopheles sinensis provides insight into genetics basis of mosquito competence for malaria parasites.</title>
        <authorList>
            <person name="Zhou D."/>
            <person name="Zhang D."/>
            <person name="Ding G."/>
            <person name="Shi L."/>
            <person name="Hou Q."/>
            <person name="Ye Y."/>
            <person name="Xu Y."/>
            <person name="Zhou H."/>
            <person name="Xiong C."/>
            <person name="Li S."/>
            <person name="Yu J."/>
            <person name="Hong S."/>
            <person name="Yu X."/>
            <person name="Zou P."/>
            <person name="Chen C."/>
            <person name="Chang X."/>
            <person name="Wang W."/>
            <person name="Lv Y."/>
            <person name="Sun Y."/>
            <person name="Ma L."/>
            <person name="Shen B."/>
            <person name="Zhu C."/>
        </authorList>
    </citation>
    <scope>NUCLEOTIDE SEQUENCE [LARGE SCALE GENOMIC DNA]</scope>
</reference>
<protein>
    <submittedName>
        <fullName evidence="2 3">Uncharacterized protein</fullName>
    </submittedName>
</protein>
<dbReference type="VEuPathDB" id="VectorBase:ASIC017699"/>
<evidence type="ECO:0000313" key="3">
    <source>
        <dbReference type="EnsemblMetazoa" id="ASIC017699-PA"/>
    </source>
</evidence>
<keyword evidence="4" id="KW-1185">Reference proteome</keyword>
<feature type="compositionally biased region" description="Gly residues" evidence="1">
    <location>
        <begin position="12"/>
        <end position="21"/>
    </location>
</feature>
<feature type="region of interest" description="Disordered" evidence="1">
    <location>
        <begin position="1"/>
        <end position="76"/>
    </location>
</feature>
<dbReference type="EnsemblMetazoa" id="ASIC017699-RA">
    <property type="protein sequence ID" value="ASIC017699-PA"/>
    <property type="gene ID" value="ASIC017699"/>
</dbReference>
<evidence type="ECO:0000313" key="4">
    <source>
        <dbReference type="Proteomes" id="UP000030765"/>
    </source>
</evidence>
<dbReference type="EMBL" id="KE525346">
    <property type="protein sequence ID" value="KFB49497.1"/>
    <property type="molecule type" value="Genomic_DNA"/>
</dbReference>